<dbReference type="AlphaFoldDB" id="A0AAN9TJ27"/>
<feature type="compositionally biased region" description="Polar residues" evidence="3">
    <location>
        <begin position="302"/>
        <end position="315"/>
    </location>
</feature>
<feature type="compositionally biased region" description="Basic and acidic residues" evidence="3">
    <location>
        <begin position="368"/>
        <end position="390"/>
    </location>
</feature>
<feature type="region of interest" description="Disordered" evidence="3">
    <location>
        <begin position="1"/>
        <end position="25"/>
    </location>
</feature>
<feature type="compositionally biased region" description="Basic and acidic residues" evidence="3">
    <location>
        <begin position="316"/>
        <end position="325"/>
    </location>
</feature>
<evidence type="ECO:0000313" key="5">
    <source>
        <dbReference type="Proteomes" id="UP001367676"/>
    </source>
</evidence>
<proteinExistence type="predicted"/>
<accession>A0AAN9TJ27</accession>
<feature type="coiled-coil region" evidence="2">
    <location>
        <begin position="540"/>
        <end position="824"/>
    </location>
</feature>
<protein>
    <submittedName>
        <fullName evidence="4">Uncharacterized protein</fullName>
    </submittedName>
</protein>
<dbReference type="Gene3D" id="1.10.287.1490">
    <property type="match status" value="1"/>
</dbReference>
<comment type="caution">
    <text evidence="4">The sequence shown here is derived from an EMBL/GenBank/DDBJ whole genome shotgun (WGS) entry which is preliminary data.</text>
</comment>
<name>A0AAN9TJ27_9HEMI</name>
<feature type="region of interest" description="Disordered" evidence="3">
    <location>
        <begin position="261"/>
        <end position="432"/>
    </location>
</feature>
<reference evidence="4 5" key="1">
    <citation type="submission" date="2024-03" db="EMBL/GenBank/DDBJ databases">
        <title>Adaptation during the transition from Ophiocordyceps entomopathogen to insect associate is accompanied by gene loss and intensified selection.</title>
        <authorList>
            <person name="Ward C.M."/>
            <person name="Onetto C.A."/>
            <person name="Borneman A.R."/>
        </authorList>
    </citation>
    <scope>NUCLEOTIDE SEQUENCE [LARGE SCALE GENOMIC DNA]</scope>
    <source>
        <strain evidence="4">AWRI1</strain>
        <tissue evidence="4">Single Adult Female</tissue>
    </source>
</reference>
<feature type="compositionally biased region" description="Polar residues" evidence="3">
    <location>
        <begin position="1177"/>
        <end position="1192"/>
    </location>
</feature>
<feature type="compositionally biased region" description="Basic and acidic residues" evidence="3">
    <location>
        <begin position="407"/>
        <end position="423"/>
    </location>
</feature>
<organism evidence="4 5">
    <name type="scientific">Parthenolecanium corni</name>
    <dbReference type="NCBI Taxonomy" id="536013"/>
    <lineage>
        <taxon>Eukaryota</taxon>
        <taxon>Metazoa</taxon>
        <taxon>Ecdysozoa</taxon>
        <taxon>Arthropoda</taxon>
        <taxon>Hexapoda</taxon>
        <taxon>Insecta</taxon>
        <taxon>Pterygota</taxon>
        <taxon>Neoptera</taxon>
        <taxon>Paraneoptera</taxon>
        <taxon>Hemiptera</taxon>
        <taxon>Sternorrhyncha</taxon>
        <taxon>Coccoidea</taxon>
        <taxon>Coccidae</taxon>
        <taxon>Parthenolecanium</taxon>
    </lineage>
</organism>
<feature type="compositionally biased region" description="Basic residues" evidence="3">
    <location>
        <begin position="1193"/>
        <end position="1206"/>
    </location>
</feature>
<feature type="compositionally biased region" description="Polar residues" evidence="3">
    <location>
        <begin position="396"/>
        <end position="406"/>
    </location>
</feature>
<feature type="compositionally biased region" description="Polar residues" evidence="3">
    <location>
        <begin position="261"/>
        <end position="276"/>
    </location>
</feature>
<feature type="compositionally biased region" description="Acidic residues" evidence="3">
    <location>
        <begin position="353"/>
        <end position="362"/>
    </location>
</feature>
<dbReference type="PANTHER" id="PTHR18870">
    <property type="entry name" value="PROTEIN TAG-278-RELATED"/>
    <property type="match status" value="1"/>
</dbReference>
<feature type="compositionally biased region" description="Low complexity" evidence="3">
    <location>
        <begin position="277"/>
        <end position="298"/>
    </location>
</feature>
<keyword evidence="5" id="KW-1185">Reference proteome</keyword>
<feature type="compositionally biased region" description="Basic and acidic residues" evidence="3">
    <location>
        <begin position="333"/>
        <end position="346"/>
    </location>
</feature>
<keyword evidence="1 2" id="KW-0175">Coiled coil</keyword>
<dbReference type="Proteomes" id="UP001367676">
    <property type="component" value="Unassembled WGS sequence"/>
</dbReference>
<dbReference type="EMBL" id="JBBCAQ010000037">
    <property type="protein sequence ID" value="KAK7574432.1"/>
    <property type="molecule type" value="Genomic_DNA"/>
</dbReference>
<dbReference type="PANTHER" id="PTHR18870:SF9">
    <property type="entry name" value="PROTEIN TAG-278-RELATED"/>
    <property type="match status" value="1"/>
</dbReference>
<feature type="coiled-coil region" evidence="2">
    <location>
        <begin position="1013"/>
        <end position="1126"/>
    </location>
</feature>
<evidence type="ECO:0000313" key="4">
    <source>
        <dbReference type="EMBL" id="KAK7574432.1"/>
    </source>
</evidence>
<evidence type="ECO:0000256" key="1">
    <source>
        <dbReference type="ARBA" id="ARBA00023054"/>
    </source>
</evidence>
<sequence>MFSFFRRQSKKNDKKQKGQQSGTKLINDIQCVPVEKYEIAFTTKKSLDKVQQQTEHKIQRPDSFGRAMGSIESSPQKLEEKSSYQSTASVKYDFADNQNNNNVASEKCRVEPTWASKERVVDYQKEVPRVEHAPDVLSSRSQQVIPLQKEAVTDTNKQSCKVEKISEMGKTSIAEKWSSESAQTVLENNKLNIHQASPTVHQELDAKQTPKFDTIPGMEKGSNTTTWQMESPKTFENSKSNNAQTGNVAAEIRKITSTECSADTMTTDANQDVNQRQSSAQATSSSSNSSTVGSNPSGIQPPLNQNTTKNLPAETTETKIKHARDIFFNVEPKISEDTKPQPKPELESQSSVDEMEELETDQYTEIAVEDKDPSPGDDTRHEHSSEDNAKLMDPFSESQYSDSTRCSVDRFSESGRSTDSEMRSEDEEEFEETHNKAKQLFRPCAVTGAAGRHANKAGRMQIPDITITESSDSEGEGESECEFEMDCYRDNCYDRTFPTILYDITEVDEPFSDASDMEFSSYSEDKRNIVHQESKFQDQIKTLKCELETKDSENMQLRGKINDLQRDIMNKTWGMDRLHAELESFQKEADCVRKKLLKVEEDLNCYKVKNTELNEQLLKTFENETEVNKVSTLENEIDSLKDRIREQHKELEKLRCEKLELQAKLLESETDKREKIKTMQIALDETLKQKQKLQAQFEDEYEKLRTVHSDREQQLLDDFEWKLREVELTCKRKLEDKDKSNEEKIKQIKERLESEIAQLKDQLKELEKIKSYEAEVSQLRGLTQEQERSLKMAMKTTEQAHLNERNLNEEIDKLRSSLDKERNHLATVQGIHSREISEKDRKHSFKLEQQKNELNTQWEDKIRRETIRLKLELEKAHREEKRSLQDEAKIKAEEQLKESEQIWEKKLSESRKQLEVVEKTLEEKEENYRTELLRLQTNSDRDMLELRRKLDKMDLSYQEQLEKKQEKHEQEMEALREEYEKKIQQSEQNWSQQISSTRATLELVKEQLQRESKMQMEDLNKKYLQELEDQYEKLQQEKEEAVNSLQEKYNMETYELQNRLNEELKAQKCKEEELQQLVQQLREELQEKLQNEIELQENINSLQETIVNLQEKISNYESINAQSEAALKKRDTEYNTAVVQMKERYEKEFKDWHSKLLAQTEARTSDKNNDVPCTAEVGQSTSMSNANSQPSKSSRRKNRGKHRHQRNAQNQKHLEKQFSSSSL</sequence>
<feature type="region of interest" description="Disordered" evidence="3">
    <location>
        <begin position="47"/>
        <end position="82"/>
    </location>
</feature>
<feature type="coiled-coil region" evidence="2">
    <location>
        <begin position="874"/>
        <end position="989"/>
    </location>
</feature>
<gene>
    <name evidence="4" type="ORF">V9T40_011623</name>
</gene>
<evidence type="ECO:0000256" key="2">
    <source>
        <dbReference type="SAM" id="Coils"/>
    </source>
</evidence>
<feature type="region of interest" description="Disordered" evidence="3">
    <location>
        <begin position="1160"/>
        <end position="1223"/>
    </location>
</feature>
<feature type="compositionally biased region" description="Polar residues" evidence="3">
    <location>
        <begin position="1207"/>
        <end position="1223"/>
    </location>
</feature>
<evidence type="ECO:0000256" key="3">
    <source>
        <dbReference type="SAM" id="MobiDB-lite"/>
    </source>
</evidence>